<keyword evidence="5 7" id="KW-1133">Transmembrane helix</keyword>
<keyword evidence="9" id="KW-1185">Reference proteome</keyword>
<comment type="caution">
    <text evidence="8">The sequence shown here is derived from an EMBL/GenBank/DDBJ whole genome shotgun (WGS) entry which is preliminary data.</text>
</comment>
<evidence type="ECO:0008006" key="10">
    <source>
        <dbReference type="Google" id="ProtNLM"/>
    </source>
</evidence>
<dbReference type="GO" id="GO:0055085">
    <property type="term" value="P:transmembrane transport"/>
    <property type="evidence" value="ECO:0007669"/>
    <property type="project" value="InterPro"/>
</dbReference>
<evidence type="ECO:0000313" key="9">
    <source>
        <dbReference type="Proteomes" id="UP000248863"/>
    </source>
</evidence>
<gene>
    <name evidence="8" type="ORF">CH338_04135</name>
</gene>
<feature type="transmembrane region" description="Helical" evidence="7">
    <location>
        <begin position="66"/>
        <end position="90"/>
    </location>
</feature>
<sequence length="316" mass="33276">MIATILNAMLPIVVTLVLGMVAAWHQDFDANGARVLNRMVMIYALPLVLFTGILSTPRSQLVGHTALTAVLVIALIASYMIPFLVARYVVRRDLMSAALQALAIGCPNIGFVGLPVLGYLFGPSVASISVAVSSLVLVVFHIPVTMMLLTAGAAQRGDASGPPTGIPAQIAAALKEPMVWGPLLGFAMVLLEIPLPTPLMKSFDLLGAATAGVALFSSGITLYSQRVMFNLPIAVSTLSRNLLIPAIVWAVVVPLGVISNDQMKEAVIALAIPSAVVCVILAVQFRAAEREIASTIFWSTILSLPTVGLFIWLLGA</sequence>
<feature type="transmembrane region" description="Helical" evidence="7">
    <location>
        <begin position="102"/>
        <end position="122"/>
    </location>
</feature>
<accession>A0A327KV06</accession>
<feature type="transmembrane region" description="Helical" evidence="7">
    <location>
        <begin position="295"/>
        <end position="315"/>
    </location>
</feature>
<keyword evidence="6 7" id="KW-0472">Membrane</keyword>
<feature type="transmembrane region" description="Helical" evidence="7">
    <location>
        <begin position="179"/>
        <end position="199"/>
    </location>
</feature>
<feature type="transmembrane region" description="Helical" evidence="7">
    <location>
        <begin position="205"/>
        <end position="222"/>
    </location>
</feature>
<protein>
    <recommendedName>
        <fullName evidence="10">Transporter</fullName>
    </recommendedName>
</protein>
<evidence type="ECO:0000313" key="8">
    <source>
        <dbReference type="EMBL" id="RAI41092.1"/>
    </source>
</evidence>
<dbReference type="AlphaFoldDB" id="A0A327KV06"/>
<comment type="subcellular location">
    <subcellularLocation>
        <location evidence="1">Membrane</location>
        <topology evidence="1">Multi-pass membrane protein</topology>
    </subcellularLocation>
</comment>
<evidence type="ECO:0000256" key="1">
    <source>
        <dbReference type="ARBA" id="ARBA00004141"/>
    </source>
</evidence>
<dbReference type="PANTHER" id="PTHR36838">
    <property type="entry name" value="AUXIN EFFLUX CARRIER FAMILY PROTEIN"/>
    <property type="match status" value="1"/>
</dbReference>
<dbReference type="Pfam" id="PF03547">
    <property type="entry name" value="Mem_trans"/>
    <property type="match status" value="1"/>
</dbReference>
<evidence type="ECO:0000256" key="3">
    <source>
        <dbReference type="ARBA" id="ARBA00022475"/>
    </source>
</evidence>
<evidence type="ECO:0000256" key="4">
    <source>
        <dbReference type="ARBA" id="ARBA00022692"/>
    </source>
</evidence>
<dbReference type="OrthoDB" id="9810457at2"/>
<dbReference type="Proteomes" id="UP000248863">
    <property type="component" value="Unassembled WGS sequence"/>
</dbReference>
<feature type="transmembrane region" description="Helical" evidence="7">
    <location>
        <begin position="266"/>
        <end position="283"/>
    </location>
</feature>
<feature type="transmembrane region" description="Helical" evidence="7">
    <location>
        <begin position="36"/>
        <end position="54"/>
    </location>
</feature>
<dbReference type="PANTHER" id="PTHR36838:SF1">
    <property type="entry name" value="SLR1864 PROTEIN"/>
    <property type="match status" value="1"/>
</dbReference>
<feature type="transmembrane region" description="Helical" evidence="7">
    <location>
        <begin position="128"/>
        <end position="149"/>
    </location>
</feature>
<keyword evidence="3" id="KW-1003">Cell membrane</keyword>
<dbReference type="GO" id="GO:0016020">
    <property type="term" value="C:membrane"/>
    <property type="evidence" value="ECO:0007669"/>
    <property type="project" value="UniProtKB-SubCell"/>
</dbReference>
<dbReference type="EMBL" id="NPEU01000025">
    <property type="protein sequence ID" value="RAI41092.1"/>
    <property type="molecule type" value="Genomic_DNA"/>
</dbReference>
<organism evidence="8 9">
    <name type="scientific">Rhodoplanes elegans</name>
    <dbReference type="NCBI Taxonomy" id="29408"/>
    <lineage>
        <taxon>Bacteria</taxon>
        <taxon>Pseudomonadati</taxon>
        <taxon>Pseudomonadota</taxon>
        <taxon>Alphaproteobacteria</taxon>
        <taxon>Hyphomicrobiales</taxon>
        <taxon>Nitrobacteraceae</taxon>
        <taxon>Rhodoplanes</taxon>
    </lineage>
</organism>
<evidence type="ECO:0000256" key="6">
    <source>
        <dbReference type="ARBA" id="ARBA00023136"/>
    </source>
</evidence>
<proteinExistence type="predicted"/>
<evidence type="ECO:0000256" key="7">
    <source>
        <dbReference type="SAM" id="Phobius"/>
    </source>
</evidence>
<name>A0A327KV06_9BRAD</name>
<feature type="transmembrane region" description="Helical" evidence="7">
    <location>
        <begin position="242"/>
        <end position="260"/>
    </location>
</feature>
<evidence type="ECO:0000256" key="2">
    <source>
        <dbReference type="ARBA" id="ARBA00022448"/>
    </source>
</evidence>
<reference evidence="8 9" key="1">
    <citation type="submission" date="2017-07" db="EMBL/GenBank/DDBJ databases">
        <title>Draft Genome Sequences of Select Purple Nonsulfur Bacteria.</title>
        <authorList>
            <person name="Lasarre B."/>
            <person name="Mckinlay J.B."/>
        </authorList>
    </citation>
    <scope>NUCLEOTIDE SEQUENCE [LARGE SCALE GENOMIC DNA]</scope>
    <source>
        <strain evidence="8 9">DSM 11907</strain>
    </source>
</reference>
<keyword evidence="2" id="KW-0813">Transport</keyword>
<feature type="transmembrane region" description="Helical" evidence="7">
    <location>
        <begin position="6"/>
        <end position="24"/>
    </location>
</feature>
<dbReference type="RefSeq" id="WP_111355745.1">
    <property type="nucleotide sequence ID" value="NZ_NHSK01000319.1"/>
</dbReference>
<evidence type="ECO:0000256" key="5">
    <source>
        <dbReference type="ARBA" id="ARBA00022989"/>
    </source>
</evidence>
<dbReference type="InterPro" id="IPR004776">
    <property type="entry name" value="Mem_transp_PIN-like"/>
</dbReference>
<keyword evidence="4 7" id="KW-0812">Transmembrane</keyword>